<dbReference type="EMBL" id="AWVJ01000167">
    <property type="protein sequence ID" value="ERK42755.1"/>
    <property type="molecule type" value="Genomic_DNA"/>
</dbReference>
<protein>
    <submittedName>
        <fullName evidence="1">Uncharacterized protein</fullName>
    </submittedName>
</protein>
<proteinExistence type="predicted"/>
<dbReference type="HOGENOM" id="CLU_2938991_0_0_9"/>
<reference evidence="1 2" key="1">
    <citation type="submission" date="2013-06" db="EMBL/GenBank/DDBJ databases">
        <authorList>
            <person name="Weinstock G."/>
            <person name="Sodergren E."/>
            <person name="Lobos E.A."/>
            <person name="Fulton L."/>
            <person name="Fulton R."/>
            <person name="Courtney L."/>
            <person name="Fronick C."/>
            <person name="O'Laughlin M."/>
            <person name="Godfrey J."/>
            <person name="Wilson R.M."/>
            <person name="Miner T."/>
            <person name="Farmer C."/>
            <person name="Delehaunty K."/>
            <person name="Cordes M."/>
            <person name="Minx P."/>
            <person name="Tomlinson C."/>
            <person name="Chen J."/>
            <person name="Wollam A."/>
            <person name="Pepin K.H."/>
            <person name="Bhonagiri V."/>
            <person name="Zhang X."/>
            <person name="Warren W."/>
            <person name="Mitreva M."/>
            <person name="Mardis E.R."/>
            <person name="Wilson R.K."/>
        </authorList>
    </citation>
    <scope>NUCLEOTIDE SEQUENCE [LARGE SCALE GENOMIC DNA]</scope>
    <source>
        <strain evidence="1 2">ATCC 29099</strain>
    </source>
</reference>
<evidence type="ECO:0000313" key="2">
    <source>
        <dbReference type="Proteomes" id="UP000016608"/>
    </source>
</evidence>
<comment type="caution">
    <text evidence="1">The sequence shown here is derived from an EMBL/GenBank/DDBJ whole genome shotgun (WGS) entry which is preliminary data.</text>
</comment>
<keyword evidence="2" id="KW-1185">Reference proteome</keyword>
<evidence type="ECO:0000313" key="1">
    <source>
        <dbReference type="EMBL" id="ERK42755.1"/>
    </source>
</evidence>
<sequence length="54" mass="5783">MITVSKGLSPPVLAQGWMNDLGARPDMSIKVGFLSHDMRIAGRIVGVQSTEQSV</sequence>
<dbReference type="AlphaFoldDB" id="U2NXE6"/>
<organism evidence="1 2">
    <name type="scientific">Eubacterium ramulus ATCC 29099</name>
    <dbReference type="NCBI Taxonomy" id="1256908"/>
    <lineage>
        <taxon>Bacteria</taxon>
        <taxon>Bacillati</taxon>
        <taxon>Bacillota</taxon>
        <taxon>Clostridia</taxon>
        <taxon>Eubacteriales</taxon>
        <taxon>Eubacteriaceae</taxon>
        <taxon>Eubacterium</taxon>
    </lineage>
</organism>
<dbReference type="eggNOG" id="ENOG502ZN30">
    <property type="taxonomic scope" value="Bacteria"/>
</dbReference>
<dbReference type="Proteomes" id="UP000016608">
    <property type="component" value="Unassembled WGS sequence"/>
</dbReference>
<gene>
    <name evidence="1" type="ORF">HMPREF0373_02715</name>
</gene>
<accession>U2NXE6</accession>
<name>U2NXE6_EUBRA</name>